<feature type="compositionally biased region" description="Low complexity" evidence="1">
    <location>
        <begin position="42"/>
        <end position="53"/>
    </location>
</feature>
<feature type="region of interest" description="Disordered" evidence="1">
    <location>
        <begin position="1"/>
        <end position="53"/>
    </location>
</feature>
<keyword evidence="2" id="KW-0812">Transmembrane</keyword>
<feature type="region of interest" description="Disordered" evidence="1">
    <location>
        <begin position="180"/>
        <end position="199"/>
    </location>
</feature>
<protein>
    <submittedName>
        <fullName evidence="3">Uncharacterized protein</fullName>
    </submittedName>
</protein>
<evidence type="ECO:0000313" key="4">
    <source>
        <dbReference type="Proteomes" id="UP000724874"/>
    </source>
</evidence>
<organism evidence="3 4">
    <name type="scientific">Gymnopilus junonius</name>
    <name type="common">Spectacular rustgill mushroom</name>
    <name type="synonym">Gymnopilus spectabilis subsp. junonius</name>
    <dbReference type="NCBI Taxonomy" id="109634"/>
    <lineage>
        <taxon>Eukaryota</taxon>
        <taxon>Fungi</taxon>
        <taxon>Dikarya</taxon>
        <taxon>Basidiomycota</taxon>
        <taxon>Agaricomycotina</taxon>
        <taxon>Agaricomycetes</taxon>
        <taxon>Agaricomycetidae</taxon>
        <taxon>Agaricales</taxon>
        <taxon>Agaricineae</taxon>
        <taxon>Hymenogastraceae</taxon>
        <taxon>Gymnopilus</taxon>
    </lineage>
</organism>
<dbReference type="AlphaFoldDB" id="A0A9P5TG65"/>
<sequence>MSSTSSAEATSTISSSFVPSTAASSTTPATFPTSFPPPSTPSPGGQSNNSSNNDGSIATSASLYLYTFLATLVLLLSVSAAIVIRSFILRRRHRLMVEEAIRNGTWVPPAPPTRPARVDLSKKPVLWEAYIDKKGDLVGHAIGGALGDGKINDVWKMDNTREWDMIKPFAATYLSASEATATPELPRGPPTTTGLATAPSVGSLRGAAALQPPIPSPGSQSQPDLEAGNGPTAATTPTSSNRARMPRPRAMLSRALNMLNPTPDPTSPLPAPLSGSLQNAGSNANLASGTAAEGGMTELKGPQVMRVAVFIAMPKPPSGSPTGSLSASTTMVPSDSHPLQPSASTSCHPSHSDDDDEQPLPHLEMGVADVLVVPHDVDTPSHPSGKKSAQRGSLGSMVTETSDSDL</sequence>
<feature type="compositionally biased region" description="Pro residues" evidence="1">
    <location>
        <begin position="262"/>
        <end position="271"/>
    </location>
</feature>
<feature type="compositionally biased region" description="Low complexity" evidence="1">
    <location>
        <begin position="182"/>
        <end position="199"/>
    </location>
</feature>
<reference evidence="3" key="1">
    <citation type="submission" date="2020-11" db="EMBL/GenBank/DDBJ databases">
        <authorList>
            <consortium name="DOE Joint Genome Institute"/>
            <person name="Ahrendt S."/>
            <person name="Riley R."/>
            <person name="Andreopoulos W."/>
            <person name="LaButti K."/>
            <person name="Pangilinan J."/>
            <person name="Ruiz-duenas F.J."/>
            <person name="Barrasa J.M."/>
            <person name="Sanchez-Garcia M."/>
            <person name="Camarero S."/>
            <person name="Miyauchi S."/>
            <person name="Serrano A."/>
            <person name="Linde D."/>
            <person name="Babiker R."/>
            <person name="Drula E."/>
            <person name="Ayuso-Fernandez I."/>
            <person name="Pacheco R."/>
            <person name="Padilla G."/>
            <person name="Ferreira P."/>
            <person name="Barriuso J."/>
            <person name="Kellner H."/>
            <person name="Castanera R."/>
            <person name="Alfaro M."/>
            <person name="Ramirez L."/>
            <person name="Pisabarro A.G."/>
            <person name="Kuo A."/>
            <person name="Tritt A."/>
            <person name="Lipzen A."/>
            <person name="He G."/>
            <person name="Yan M."/>
            <person name="Ng V."/>
            <person name="Cullen D."/>
            <person name="Martin F."/>
            <person name="Rosso M.-N."/>
            <person name="Henrissat B."/>
            <person name="Hibbett D."/>
            <person name="Martinez A.T."/>
            <person name="Grigoriev I.V."/>
        </authorList>
    </citation>
    <scope>NUCLEOTIDE SEQUENCE</scope>
    <source>
        <strain evidence="3">AH 44721</strain>
    </source>
</reference>
<feature type="transmembrane region" description="Helical" evidence="2">
    <location>
        <begin position="63"/>
        <end position="84"/>
    </location>
</feature>
<dbReference type="OrthoDB" id="2683906at2759"/>
<feature type="compositionally biased region" description="Low complexity" evidence="1">
    <location>
        <begin position="217"/>
        <end position="243"/>
    </location>
</feature>
<feature type="compositionally biased region" description="Polar residues" evidence="1">
    <location>
        <begin position="390"/>
        <end position="406"/>
    </location>
</feature>
<evidence type="ECO:0000313" key="3">
    <source>
        <dbReference type="EMBL" id="KAF8877079.1"/>
    </source>
</evidence>
<keyword evidence="2" id="KW-0472">Membrane</keyword>
<feature type="compositionally biased region" description="Low complexity" evidence="1">
    <location>
        <begin position="1"/>
        <end position="33"/>
    </location>
</feature>
<feature type="region of interest" description="Disordered" evidence="1">
    <location>
        <begin position="315"/>
        <end position="406"/>
    </location>
</feature>
<comment type="caution">
    <text evidence="3">The sequence shown here is derived from an EMBL/GenBank/DDBJ whole genome shotgun (WGS) entry which is preliminary data.</text>
</comment>
<feature type="compositionally biased region" description="Polar residues" evidence="1">
    <location>
        <begin position="275"/>
        <end position="288"/>
    </location>
</feature>
<feature type="region of interest" description="Disordered" evidence="1">
    <location>
        <begin position="207"/>
        <end position="295"/>
    </location>
</feature>
<dbReference type="Proteomes" id="UP000724874">
    <property type="component" value="Unassembled WGS sequence"/>
</dbReference>
<keyword evidence="2" id="KW-1133">Transmembrane helix</keyword>
<dbReference type="EMBL" id="JADNYJ010000175">
    <property type="protein sequence ID" value="KAF8877079.1"/>
    <property type="molecule type" value="Genomic_DNA"/>
</dbReference>
<evidence type="ECO:0000256" key="2">
    <source>
        <dbReference type="SAM" id="Phobius"/>
    </source>
</evidence>
<evidence type="ECO:0000256" key="1">
    <source>
        <dbReference type="SAM" id="MobiDB-lite"/>
    </source>
</evidence>
<accession>A0A9P5TG65</accession>
<gene>
    <name evidence="3" type="ORF">CPB84DRAFT_1752270</name>
</gene>
<feature type="compositionally biased region" description="Polar residues" evidence="1">
    <location>
        <begin position="320"/>
        <end position="349"/>
    </location>
</feature>
<proteinExistence type="predicted"/>
<keyword evidence="4" id="KW-1185">Reference proteome</keyword>
<name>A0A9P5TG65_GYMJU</name>